<dbReference type="GO" id="GO:0000976">
    <property type="term" value="F:transcription cis-regulatory region binding"/>
    <property type="evidence" value="ECO:0007669"/>
    <property type="project" value="TreeGrafter"/>
</dbReference>
<keyword evidence="1" id="KW-0805">Transcription regulation</keyword>
<dbReference type="InterPro" id="IPR050109">
    <property type="entry name" value="HTH-type_TetR-like_transc_reg"/>
</dbReference>
<evidence type="ECO:0000259" key="5">
    <source>
        <dbReference type="PROSITE" id="PS50977"/>
    </source>
</evidence>
<accession>A6GBI9</accession>
<dbReference type="PANTHER" id="PTHR30055:SF238">
    <property type="entry name" value="MYCOFACTOCIN BIOSYNTHESIS TRANSCRIPTIONAL REGULATOR MFTR-RELATED"/>
    <property type="match status" value="1"/>
</dbReference>
<dbReference type="AlphaFoldDB" id="A6GBI9"/>
<evidence type="ECO:0000256" key="2">
    <source>
        <dbReference type="ARBA" id="ARBA00023125"/>
    </source>
</evidence>
<dbReference type="EMBL" id="ABCS01000058">
    <property type="protein sequence ID" value="EDM76793.1"/>
    <property type="molecule type" value="Genomic_DNA"/>
</dbReference>
<name>A6GBI9_9BACT</name>
<keyword evidence="2 4" id="KW-0238">DNA-binding</keyword>
<dbReference type="eggNOG" id="COG1309">
    <property type="taxonomic scope" value="Bacteria"/>
</dbReference>
<feature type="domain" description="HTH tetR-type" evidence="5">
    <location>
        <begin position="5"/>
        <end position="64"/>
    </location>
</feature>
<dbReference type="GO" id="GO:0003700">
    <property type="term" value="F:DNA-binding transcription factor activity"/>
    <property type="evidence" value="ECO:0007669"/>
    <property type="project" value="TreeGrafter"/>
</dbReference>
<evidence type="ECO:0000256" key="1">
    <source>
        <dbReference type="ARBA" id="ARBA00023015"/>
    </source>
</evidence>
<dbReference type="Pfam" id="PF00440">
    <property type="entry name" value="TetR_N"/>
    <property type="match status" value="1"/>
</dbReference>
<dbReference type="OrthoDB" id="9816431at2"/>
<evidence type="ECO:0000313" key="7">
    <source>
        <dbReference type="Proteomes" id="UP000005801"/>
    </source>
</evidence>
<proteinExistence type="predicted"/>
<dbReference type="Pfam" id="PF14246">
    <property type="entry name" value="TetR_C_7"/>
    <property type="match status" value="1"/>
</dbReference>
<feature type="DNA-binding region" description="H-T-H motif" evidence="4">
    <location>
        <begin position="27"/>
        <end position="46"/>
    </location>
</feature>
<evidence type="ECO:0000256" key="4">
    <source>
        <dbReference type="PROSITE-ProRule" id="PRU00335"/>
    </source>
</evidence>
<dbReference type="SUPFAM" id="SSF46689">
    <property type="entry name" value="Homeodomain-like"/>
    <property type="match status" value="1"/>
</dbReference>
<dbReference type="InterPro" id="IPR001647">
    <property type="entry name" value="HTH_TetR"/>
</dbReference>
<protein>
    <submittedName>
        <fullName evidence="6">Transcriptional regulator, TetR family protein</fullName>
    </submittedName>
</protein>
<dbReference type="InterPro" id="IPR023772">
    <property type="entry name" value="DNA-bd_HTH_TetR-type_CS"/>
</dbReference>
<dbReference type="PANTHER" id="PTHR30055">
    <property type="entry name" value="HTH-TYPE TRANSCRIPTIONAL REGULATOR RUTR"/>
    <property type="match status" value="1"/>
</dbReference>
<keyword evidence="3" id="KW-0804">Transcription</keyword>
<dbReference type="InterPro" id="IPR009057">
    <property type="entry name" value="Homeodomain-like_sf"/>
</dbReference>
<evidence type="ECO:0000256" key="3">
    <source>
        <dbReference type="ARBA" id="ARBA00023163"/>
    </source>
</evidence>
<dbReference type="InterPro" id="IPR039536">
    <property type="entry name" value="TetR_C_Proteobacteria"/>
</dbReference>
<organism evidence="6 7">
    <name type="scientific">Plesiocystis pacifica SIR-1</name>
    <dbReference type="NCBI Taxonomy" id="391625"/>
    <lineage>
        <taxon>Bacteria</taxon>
        <taxon>Pseudomonadati</taxon>
        <taxon>Myxococcota</taxon>
        <taxon>Polyangia</taxon>
        <taxon>Nannocystales</taxon>
        <taxon>Nannocystaceae</taxon>
        <taxon>Plesiocystis</taxon>
    </lineage>
</organism>
<dbReference type="PROSITE" id="PS01081">
    <property type="entry name" value="HTH_TETR_1"/>
    <property type="match status" value="1"/>
</dbReference>
<dbReference type="STRING" id="391625.PPSIR1_18867"/>
<comment type="caution">
    <text evidence="6">The sequence shown here is derived from an EMBL/GenBank/DDBJ whole genome shotgun (WGS) entry which is preliminary data.</text>
</comment>
<dbReference type="PRINTS" id="PR00455">
    <property type="entry name" value="HTHTETR"/>
</dbReference>
<reference evidence="6 7" key="1">
    <citation type="submission" date="2007-06" db="EMBL/GenBank/DDBJ databases">
        <authorList>
            <person name="Shimkets L."/>
            <person name="Ferriera S."/>
            <person name="Johnson J."/>
            <person name="Kravitz S."/>
            <person name="Beeson K."/>
            <person name="Sutton G."/>
            <person name="Rogers Y.-H."/>
            <person name="Friedman R."/>
            <person name="Frazier M."/>
            <person name="Venter J.C."/>
        </authorList>
    </citation>
    <scope>NUCLEOTIDE SEQUENCE [LARGE SCALE GENOMIC DNA]</scope>
    <source>
        <strain evidence="6 7">SIR-1</strain>
    </source>
</reference>
<keyword evidence="7" id="KW-1185">Reference proteome</keyword>
<dbReference type="Gene3D" id="1.10.357.10">
    <property type="entry name" value="Tetracycline Repressor, domain 2"/>
    <property type="match status" value="2"/>
</dbReference>
<gene>
    <name evidence="6" type="ORF">PPSIR1_18867</name>
</gene>
<evidence type="ECO:0000313" key="6">
    <source>
        <dbReference type="EMBL" id="EDM76793.1"/>
    </source>
</evidence>
<dbReference type="RefSeq" id="WP_006974080.1">
    <property type="nucleotide sequence ID" value="NZ_ABCS01000058.1"/>
</dbReference>
<sequence length="195" mass="21797">MRPRTFTDQDLLDTARALFLEHGPKLSTSRIAEALGVSQAALFKRFSTKQELMIRALMPQGAPPWIERINAGPDARPVPEQLLQIIREIEQFFGRMMPAIAVLRASGITPESMLEHFPGEPLPCRVHATMTRFFATLHEQGRAKIASPEAAAMAFMGAMHSRHNLQHILGDRAPEVGDDYPERTVELFWSGMKPG</sequence>
<dbReference type="PROSITE" id="PS50977">
    <property type="entry name" value="HTH_TETR_2"/>
    <property type="match status" value="1"/>
</dbReference>
<dbReference type="Proteomes" id="UP000005801">
    <property type="component" value="Unassembled WGS sequence"/>
</dbReference>